<proteinExistence type="predicted"/>
<gene>
    <name evidence="1" type="ORF">BV25DRAFT_384788</name>
</gene>
<evidence type="ECO:0000313" key="2">
    <source>
        <dbReference type="Proteomes" id="UP000814140"/>
    </source>
</evidence>
<keyword evidence="2" id="KW-1185">Reference proteome</keyword>
<dbReference type="EMBL" id="MU277202">
    <property type="protein sequence ID" value="KAI0063573.1"/>
    <property type="molecule type" value="Genomic_DNA"/>
</dbReference>
<name>A0ACB8T4V2_9AGAM</name>
<dbReference type="Proteomes" id="UP000814140">
    <property type="component" value="Unassembled WGS sequence"/>
</dbReference>
<accession>A0ACB8T4V2</accession>
<protein>
    <submittedName>
        <fullName evidence="1">Uncharacterized protein</fullName>
    </submittedName>
</protein>
<evidence type="ECO:0000313" key="1">
    <source>
        <dbReference type="EMBL" id="KAI0063573.1"/>
    </source>
</evidence>
<reference evidence="1" key="2">
    <citation type="journal article" date="2022" name="New Phytol.">
        <title>Evolutionary transition to the ectomycorrhizal habit in the genomes of a hyperdiverse lineage of mushroom-forming fungi.</title>
        <authorList>
            <person name="Looney B."/>
            <person name="Miyauchi S."/>
            <person name="Morin E."/>
            <person name="Drula E."/>
            <person name="Courty P.E."/>
            <person name="Kohler A."/>
            <person name="Kuo A."/>
            <person name="LaButti K."/>
            <person name="Pangilinan J."/>
            <person name="Lipzen A."/>
            <person name="Riley R."/>
            <person name="Andreopoulos W."/>
            <person name="He G."/>
            <person name="Johnson J."/>
            <person name="Nolan M."/>
            <person name="Tritt A."/>
            <person name="Barry K.W."/>
            <person name="Grigoriev I.V."/>
            <person name="Nagy L.G."/>
            <person name="Hibbett D."/>
            <person name="Henrissat B."/>
            <person name="Matheny P.B."/>
            <person name="Labbe J."/>
            <person name="Martin F.M."/>
        </authorList>
    </citation>
    <scope>NUCLEOTIDE SEQUENCE</scope>
    <source>
        <strain evidence="1">HHB10654</strain>
    </source>
</reference>
<organism evidence="1 2">
    <name type="scientific">Artomyces pyxidatus</name>
    <dbReference type="NCBI Taxonomy" id="48021"/>
    <lineage>
        <taxon>Eukaryota</taxon>
        <taxon>Fungi</taxon>
        <taxon>Dikarya</taxon>
        <taxon>Basidiomycota</taxon>
        <taxon>Agaricomycotina</taxon>
        <taxon>Agaricomycetes</taxon>
        <taxon>Russulales</taxon>
        <taxon>Auriscalpiaceae</taxon>
        <taxon>Artomyces</taxon>
    </lineage>
</organism>
<comment type="caution">
    <text evidence="1">The sequence shown here is derived from an EMBL/GenBank/DDBJ whole genome shotgun (WGS) entry which is preliminary data.</text>
</comment>
<sequence length="338" mass="36182">MVREASFSRAHYADMHVQKAKRPSGKRKRSSSPAPVLPDHSQTSQSKKPTSKRAKEALPKASAIEPDTEAPARKEKRKVTFEDLLQNSHHSDRSAPTTPKAKVTKPASSSSRAKLHTVDAGLTVASSSRLPNIPVDNRHPPSKSAVNTSTLASMGLEAHVKSERKKKAKKDPSGPDPPSSFTLTALPARISVASSTDILQKASNNPSDIAKASIPRKSSDANLRLPPEKEHRKRKRSTEDLVPTHVLGETPAKKKRKKKRGESIPLPGADGTSALVANIDTPAASSSFSGLVGGPATDVVPFSLPTSTSRAKRRKSIGDAGDLSHPFSKNPLDCEWLS</sequence>
<reference evidence="1" key="1">
    <citation type="submission" date="2021-03" db="EMBL/GenBank/DDBJ databases">
        <authorList>
            <consortium name="DOE Joint Genome Institute"/>
            <person name="Ahrendt S."/>
            <person name="Looney B.P."/>
            <person name="Miyauchi S."/>
            <person name="Morin E."/>
            <person name="Drula E."/>
            <person name="Courty P.E."/>
            <person name="Chicoki N."/>
            <person name="Fauchery L."/>
            <person name="Kohler A."/>
            <person name="Kuo A."/>
            <person name="Labutti K."/>
            <person name="Pangilinan J."/>
            <person name="Lipzen A."/>
            <person name="Riley R."/>
            <person name="Andreopoulos W."/>
            <person name="He G."/>
            <person name="Johnson J."/>
            <person name="Barry K.W."/>
            <person name="Grigoriev I.V."/>
            <person name="Nagy L."/>
            <person name="Hibbett D."/>
            <person name="Henrissat B."/>
            <person name="Matheny P.B."/>
            <person name="Labbe J."/>
            <person name="Martin F."/>
        </authorList>
    </citation>
    <scope>NUCLEOTIDE SEQUENCE</scope>
    <source>
        <strain evidence="1">HHB10654</strain>
    </source>
</reference>